<sequence>MNKGLMGLERLEVPRVSFSTRTHGFDKWKTREEEKHRNSLLPEIVWKKKEQSLALHIRMNHPAIREQTESSGKNIREK</sequence>
<dbReference type="AlphaFoldDB" id="A0AA88TB96"/>
<evidence type="ECO:0000313" key="2">
    <source>
        <dbReference type="Proteomes" id="UP001187343"/>
    </source>
</evidence>
<accession>A0AA88TB96</accession>
<comment type="caution">
    <text evidence="1">The sequence shown here is derived from an EMBL/GenBank/DDBJ whole genome shotgun (WGS) entry which is preliminary data.</text>
</comment>
<name>A0AA88TB96_9TELE</name>
<keyword evidence="2" id="KW-1185">Reference proteome</keyword>
<evidence type="ECO:0000313" key="1">
    <source>
        <dbReference type="EMBL" id="KAK2870981.1"/>
    </source>
</evidence>
<dbReference type="EMBL" id="JAUYZG010000023">
    <property type="protein sequence ID" value="KAK2870981.1"/>
    <property type="molecule type" value="Genomic_DNA"/>
</dbReference>
<proteinExistence type="predicted"/>
<protein>
    <submittedName>
        <fullName evidence="1">Uncharacterized protein</fullName>
    </submittedName>
</protein>
<organism evidence="1 2">
    <name type="scientific">Cirrhinus molitorella</name>
    <name type="common">mud carp</name>
    <dbReference type="NCBI Taxonomy" id="172907"/>
    <lineage>
        <taxon>Eukaryota</taxon>
        <taxon>Metazoa</taxon>
        <taxon>Chordata</taxon>
        <taxon>Craniata</taxon>
        <taxon>Vertebrata</taxon>
        <taxon>Euteleostomi</taxon>
        <taxon>Actinopterygii</taxon>
        <taxon>Neopterygii</taxon>
        <taxon>Teleostei</taxon>
        <taxon>Ostariophysi</taxon>
        <taxon>Cypriniformes</taxon>
        <taxon>Cyprinidae</taxon>
        <taxon>Labeoninae</taxon>
        <taxon>Labeonini</taxon>
        <taxon>Cirrhinus</taxon>
    </lineage>
</organism>
<reference evidence="1" key="1">
    <citation type="submission" date="2023-08" db="EMBL/GenBank/DDBJ databases">
        <title>Chromosome-level Genome Assembly of mud carp (Cirrhinus molitorella).</title>
        <authorList>
            <person name="Liu H."/>
        </authorList>
    </citation>
    <scope>NUCLEOTIDE SEQUENCE</scope>
    <source>
        <strain evidence="1">Prfri</strain>
        <tissue evidence="1">Muscle</tissue>
    </source>
</reference>
<gene>
    <name evidence="1" type="ORF">Q8A67_023508</name>
</gene>
<dbReference type="Proteomes" id="UP001187343">
    <property type="component" value="Unassembled WGS sequence"/>
</dbReference>